<feature type="disulfide bond" evidence="4">
    <location>
        <begin position="632"/>
        <end position="641"/>
    </location>
</feature>
<gene>
    <name evidence="11" type="ORF">Pmani_039317</name>
</gene>
<feature type="domain" description="EGF-like" evidence="8">
    <location>
        <begin position="611"/>
        <end position="642"/>
    </location>
</feature>
<feature type="region of interest" description="Disordered" evidence="6">
    <location>
        <begin position="489"/>
        <end position="557"/>
    </location>
</feature>
<comment type="caution">
    <text evidence="4">Lacks conserved residue(s) required for the propagation of feature annotation.</text>
</comment>
<feature type="chain" id="PRO_5042125441" evidence="7">
    <location>
        <begin position="35"/>
        <end position="1268"/>
    </location>
</feature>
<feature type="compositionally biased region" description="Polar residues" evidence="6">
    <location>
        <begin position="51"/>
        <end position="63"/>
    </location>
</feature>
<dbReference type="GO" id="GO:0005615">
    <property type="term" value="C:extracellular space"/>
    <property type="evidence" value="ECO:0007669"/>
    <property type="project" value="TreeGrafter"/>
</dbReference>
<feature type="compositionally biased region" description="Low complexity" evidence="6">
    <location>
        <begin position="309"/>
        <end position="339"/>
    </location>
</feature>
<dbReference type="InterPro" id="IPR000436">
    <property type="entry name" value="Sushi_SCR_CCP_dom"/>
</dbReference>
<evidence type="ECO:0000256" key="7">
    <source>
        <dbReference type="SAM" id="SignalP"/>
    </source>
</evidence>
<feature type="domain" description="VWFD" evidence="10">
    <location>
        <begin position="844"/>
        <end position="1026"/>
    </location>
</feature>
<dbReference type="InterPro" id="IPR050780">
    <property type="entry name" value="Mucin_vWF_Thrombospondin_sf"/>
</dbReference>
<keyword evidence="7" id="KW-0732">Signal</keyword>
<keyword evidence="1" id="KW-0677">Repeat</keyword>
<dbReference type="PROSITE" id="PS51233">
    <property type="entry name" value="VWFD"/>
    <property type="match status" value="2"/>
</dbReference>
<dbReference type="SMART" id="SM00215">
    <property type="entry name" value="VWC_out"/>
    <property type="match status" value="1"/>
</dbReference>
<dbReference type="InterPro" id="IPR001007">
    <property type="entry name" value="VWF_dom"/>
</dbReference>
<dbReference type="PROSITE" id="PS50026">
    <property type="entry name" value="EGF_3"/>
    <property type="match status" value="2"/>
</dbReference>
<evidence type="ECO:0000313" key="12">
    <source>
        <dbReference type="Proteomes" id="UP001292094"/>
    </source>
</evidence>
<comment type="caution">
    <text evidence="11">The sequence shown here is derived from an EMBL/GenBank/DDBJ whole genome shotgun (WGS) entry which is preliminary data.</text>
</comment>
<dbReference type="EMBL" id="JAWZYT010006743">
    <property type="protein sequence ID" value="KAK4287613.1"/>
    <property type="molecule type" value="Genomic_DNA"/>
</dbReference>
<dbReference type="Pfam" id="PF08742">
    <property type="entry name" value="C8"/>
    <property type="match status" value="1"/>
</dbReference>
<dbReference type="PANTHER" id="PTHR11339:SF386">
    <property type="entry name" value="HEMOLECTIN, ISOFORM A"/>
    <property type="match status" value="1"/>
</dbReference>
<feature type="compositionally biased region" description="Low complexity" evidence="6">
    <location>
        <begin position="204"/>
        <end position="229"/>
    </location>
</feature>
<dbReference type="InterPro" id="IPR002919">
    <property type="entry name" value="TIL_dom"/>
</dbReference>
<dbReference type="InterPro" id="IPR001846">
    <property type="entry name" value="VWF_type-D"/>
</dbReference>
<keyword evidence="2 4" id="KW-1015">Disulfide bond</keyword>
<feature type="compositionally biased region" description="Gly residues" evidence="6">
    <location>
        <begin position="193"/>
        <end position="203"/>
    </location>
</feature>
<organism evidence="11 12">
    <name type="scientific">Petrolisthes manimaculis</name>
    <dbReference type="NCBI Taxonomy" id="1843537"/>
    <lineage>
        <taxon>Eukaryota</taxon>
        <taxon>Metazoa</taxon>
        <taxon>Ecdysozoa</taxon>
        <taxon>Arthropoda</taxon>
        <taxon>Crustacea</taxon>
        <taxon>Multicrustacea</taxon>
        <taxon>Malacostraca</taxon>
        <taxon>Eumalacostraca</taxon>
        <taxon>Eucarida</taxon>
        <taxon>Decapoda</taxon>
        <taxon>Pleocyemata</taxon>
        <taxon>Anomura</taxon>
        <taxon>Galatheoidea</taxon>
        <taxon>Porcellanidae</taxon>
        <taxon>Petrolisthes</taxon>
    </lineage>
</organism>
<feature type="compositionally biased region" description="Gly residues" evidence="6">
    <location>
        <begin position="340"/>
        <end position="351"/>
    </location>
</feature>
<feature type="disulfide bond" evidence="4">
    <location>
        <begin position="614"/>
        <end position="624"/>
    </location>
</feature>
<evidence type="ECO:0000259" key="10">
    <source>
        <dbReference type="PROSITE" id="PS51233"/>
    </source>
</evidence>
<feature type="domain" description="Sushi" evidence="9">
    <location>
        <begin position="650"/>
        <end position="713"/>
    </location>
</feature>
<dbReference type="SMART" id="SM00181">
    <property type="entry name" value="EGF"/>
    <property type="match status" value="2"/>
</dbReference>
<evidence type="ECO:0000256" key="3">
    <source>
        <dbReference type="ARBA" id="ARBA00023180"/>
    </source>
</evidence>
<dbReference type="SMART" id="SM00216">
    <property type="entry name" value="VWD"/>
    <property type="match status" value="1"/>
</dbReference>
<dbReference type="Pfam" id="PF00094">
    <property type="entry name" value="VWD"/>
    <property type="match status" value="2"/>
</dbReference>
<dbReference type="CDD" id="cd19941">
    <property type="entry name" value="TIL"/>
    <property type="match status" value="1"/>
</dbReference>
<dbReference type="Pfam" id="PF01826">
    <property type="entry name" value="TIL"/>
    <property type="match status" value="1"/>
</dbReference>
<accession>A0AAE1TJE1</accession>
<evidence type="ECO:0000256" key="6">
    <source>
        <dbReference type="SAM" id="MobiDB-lite"/>
    </source>
</evidence>
<keyword evidence="3" id="KW-0325">Glycoprotein</keyword>
<name>A0AAE1TJE1_9EUCA</name>
<keyword evidence="12" id="KW-1185">Reference proteome</keyword>
<dbReference type="Pfam" id="PF23244">
    <property type="entry name" value="VWF"/>
    <property type="match status" value="1"/>
</dbReference>
<feature type="disulfide bond" evidence="4">
    <location>
        <begin position="715"/>
        <end position="725"/>
    </location>
</feature>
<feature type="compositionally biased region" description="Gly residues" evidence="6">
    <location>
        <begin position="104"/>
        <end position="151"/>
    </location>
</feature>
<feature type="compositionally biased region" description="Basic and acidic residues" evidence="6">
    <location>
        <begin position="519"/>
        <end position="536"/>
    </location>
</feature>
<dbReference type="PANTHER" id="PTHR11339">
    <property type="entry name" value="EXTRACELLULAR MATRIX GLYCOPROTEIN RELATED"/>
    <property type="match status" value="1"/>
</dbReference>
<evidence type="ECO:0000259" key="9">
    <source>
        <dbReference type="PROSITE" id="PS50923"/>
    </source>
</evidence>
<reference evidence="11" key="1">
    <citation type="submission" date="2023-11" db="EMBL/GenBank/DDBJ databases">
        <title>Genome assemblies of two species of porcelain crab, Petrolisthes cinctipes and Petrolisthes manimaculis (Anomura: Porcellanidae).</title>
        <authorList>
            <person name="Angst P."/>
        </authorList>
    </citation>
    <scope>NUCLEOTIDE SEQUENCE</scope>
    <source>
        <strain evidence="11">PB745_02</strain>
        <tissue evidence="11">Gill</tissue>
    </source>
</reference>
<keyword evidence="4" id="KW-0245">EGF-like domain</keyword>
<evidence type="ECO:0000256" key="1">
    <source>
        <dbReference type="ARBA" id="ARBA00022737"/>
    </source>
</evidence>
<evidence type="ECO:0000259" key="8">
    <source>
        <dbReference type="PROSITE" id="PS50026"/>
    </source>
</evidence>
<dbReference type="PROSITE" id="PS00022">
    <property type="entry name" value="EGF_1"/>
    <property type="match status" value="2"/>
</dbReference>
<dbReference type="SMART" id="SM00832">
    <property type="entry name" value="C8"/>
    <property type="match status" value="1"/>
</dbReference>
<proteinExistence type="predicted"/>
<feature type="domain" description="EGF-like" evidence="8">
    <location>
        <begin position="712"/>
        <end position="743"/>
    </location>
</feature>
<feature type="region of interest" description="Disordered" evidence="6">
    <location>
        <begin position="309"/>
        <end position="431"/>
    </location>
</feature>
<dbReference type="GO" id="GO:0031012">
    <property type="term" value="C:extracellular matrix"/>
    <property type="evidence" value="ECO:0007669"/>
    <property type="project" value="TreeGrafter"/>
</dbReference>
<dbReference type="PROSITE" id="PS50923">
    <property type="entry name" value="SUSHI"/>
    <property type="match status" value="1"/>
</dbReference>
<evidence type="ECO:0000256" key="5">
    <source>
        <dbReference type="PROSITE-ProRule" id="PRU00302"/>
    </source>
</evidence>
<dbReference type="Proteomes" id="UP001292094">
    <property type="component" value="Unassembled WGS sequence"/>
</dbReference>
<dbReference type="InterPro" id="IPR014853">
    <property type="entry name" value="VWF/SSPO/ZAN-like_Cys-rich_dom"/>
</dbReference>
<evidence type="ECO:0000256" key="2">
    <source>
        <dbReference type="ARBA" id="ARBA00023157"/>
    </source>
</evidence>
<evidence type="ECO:0000313" key="11">
    <source>
        <dbReference type="EMBL" id="KAK4287613.1"/>
    </source>
</evidence>
<dbReference type="InterPro" id="IPR036084">
    <property type="entry name" value="Ser_inhib-like_sf"/>
</dbReference>
<sequence length="1268" mass="133643">MATSRLASSPPGLKEVLLLSLLVMVTWLATMGEAGVSKTYLRNNNLRLQDQPQRTFFPTQSFSRQRRNYRTEEDSSPFSSFPGFSAPSSSSGGSYRPGASSYRGRGGNGPRSFGGGGGGSGGVGVGGRGGGGVGGGRGAGPPSGPFPGFGGPDSFLQEEATTQTVMMMGPADDDPSQSFPFPPGVNFGNLRAPGGGGGGGRKGGPSSSSSSFTFPDTSGSFGTRDASGGFNFGGSGGSGFPGLSVSGQDPNSAAAALERVLGELNEGGGGGTAFNVGGTDFNSGVFGVPSGPGGGGSSLFSSGSNSFFPGGGSARTSSSSSSSSTRGGGSTNTRGSSSSGVGGVGGGGGGNNNHFSSFLTFPGSNTNTNTNPNTNNPFGSPAISFSGRNPFSGGIFPPSAATGEAGGAPRFPQPGGFALPDSGTGNFALPDSSGAGTGGFVIPDAGTGNGGFVIPDAGTGTGGFVIPDAGTGSFAIPEDFRDLFRSFGPTTTKPPLRVTAPEDRNKVFSGGPEAEIDPEDRHHPEIHDHHSRDVPPRKGGPRLFPQTKRGCNSKPDPPANGRMDCSSYSGCRSICSRGYNFPSGERRLFMQCEDGQWVVSGGAWEQLPDCQPVCNPECQNSGICLAPNTCQCPDSFEGPTCTIPKAPQPRQCSSKPPTPANSKIFCGRDECTARCHEGYHFEEGTTRLSFQCVDGQWVVRDARWAGTSPDCQPICDPACVNGGRCIAPDVCECTKEFRGDHCQYPISNCDPKKLGFNGGYNCSGEGMDFGCALWCPEGVDFEFTSAERYTCDYATSVWSPSPIPNCDYSSLLGAAGLEEYGRPPTPQETPIVFPSHEPIRKLPGTCFVWSGSHYKTFDGKVYSFESSCPHTLLQDSTHGTFSVNLRSDPTAGECPEAPARCHREIQLFLEDDEYLLRASEEAGGASLEYHDTSLAIPGQMNGVVWESIAHFVVIRVAGLGLTLKWDMQSLVVVEVSEVLWNRTGGLCGQRDERQDNDWSLADGTHETSLTSFLQAWQATTLGERCLDQPQTRHPCGRVPSPAADNFCNKLRNDRRFARCRENVDVEAFINACRWDYCGCEERERGKGDTCACHTFAAFFRECTGQGVEVAGGWRSEDLCPMQCEVGKVYNPCMPAIQSRCGQPAESERPEFCVEGCDCPSGLVLLHGETCIPTTDCPCTYRDKEYQPGATIPNDCNSCTCLSGEWVCTETKCGSRCAVVGDPHYTTFDGRRYDFMGHCNYYLVRGDGYTVEAENTPCAGAISEVSQFN</sequence>
<feature type="region of interest" description="Disordered" evidence="6">
    <location>
        <begin position="167"/>
        <end position="251"/>
    </location>
</feature>
<protein>
    <submittedName>
        <fullName evidence="11">Uncharacterized protein</fullName>
    </submittedName>
</protein>
<dbReference type="InterPro" id="IPR000742">
    <property type="entry name" value="EGF"/>
</dbReference>
<keyword evidence="5" id="KW-0768">Sushi</keyword>
<feature type="signal peptide" evidence="7">
    <location>
        <begin position="1"/>
        <end position="34"/>
    </location>
</feature>
<feature type="compositionally biased region" description="Low complexity" evidence="6">
    <location>
        <begin position="360"/>
        <end position="381"/>
    </location>
</feature>
<evidence type="ECO:0000256" key="4">
    <source>
        <dbReference type="PROSITE-ProRule" id="PRU00076"/>
    </source>
</evidence>
<feature type="disulfide bond" evidence="4">
    <location>
        <begin position="733"/>
        <end position="742"/>
    </location>
</feature>
<feature type="domain" description="VWFD" evidence="10">
    <location>
        <begin position="1214"/>
        <end position="1268"/>
    </location>
</feature>
<feature type="compositionally biased region" description="Low complexity" evidence="6">
    <location>
        <begin position="76"/>
        <end position="103"/>
    </location>
</feature>
<feature type="region of interest" description="Disordered" evidence="6">
    <location>
        <begin position="51"/>
        <end position="155"/>
    </location>
</feature>
<feature type="compositionally biased region" description="Gly residues" evidence="6">
    <location>
        <begin position="230"/>
        <end position="240"/>
    </location>
</feature>
<dbReference type="Gene3D" id="2.10.25.10">
    <property type="entry name" value="Laminin"/>
    <property type="match status" value="3"/>
</dbReference>
<dbReference type="AlphaFoldDB" id="A0AAE1TJE1"/>
<dbReference type="SUPFAM" id="SSF57567">
    <property type="entry name" value="Serine protease inhibitors"/>
    <property type="match status" value="1"/>
</dbReference>